<reference evidence="1 2" key="1">
    <citation type="journal article" date="2019" name="Sci. Rep.">
        <title>Orb-weaving spider Araneus ventricosus genome elucidates the spidroin gene catalogue.</title>
        <authorList>
            <person name="Kono N."/>
            <person name="Nakamura H."/>
            <person name="Ohtoshi R."/>
            <person name="Moran D.A.P."/>
            <person name="Shinohara A."/>
            <person name="Yoshida Y."/>
            <person name="Fujiwara M."/>
            <person name="Mori M."/>
            <person name="Tomita M."/>
            <person name="Arakawa K."/>
        </authorList>
    </citation>
    <scope>NUCLEOTIDE SEQUENCE [LARGE SCALE GENOMIC DNA]</scope>
</reference>
<gene>
    <name evidence="1" type="ORF">AVEN_149363_1</name>
</gene>
<protein>
    <submittedName>
        <fullName evidence="1">Uncharacterized protein</fullName>
    </submittedName>
</protein>
<name>A0A4Y2X9U1_ARAVE</name>
<evidence type="ECO:0000313" key="1">
    <source>
        <dbReference type="EMBL" id="GBO45939.1"/>
    </source>
</evidence>
<sequence length="86" mass="9883">MTRRCAEGAVEIGEKHAVHDVKSKLGPKMRIQYSLYIGDDKDIVHTISLRVPENITVFEIMQLAEKALQIKYAAGYSYRWGAHFCW</sequence>
<dbReference type="AlphaFoldDB" id="A0A4Y2X9U1"/>
<dbReference type="EMBL" id="BGPR01073337">
    <property type="protein sequence ID" value="GBO45939.1"/>
    <property type="molecule type" value="Genomic_DNA"/>
</dbReference>
<organism evidence="1 2">
    <name type="scientific">Araneus ventricosus</name>
    <name type="common">Orbweaver spider</name>
    <name type="synonym">Epeira ventricosa</name>
    <dbReference type="NCBI Taxonomy" id="182803"/>
    <lineage>
        <taxon>Eukaryota</taxon>
        <taxon>Metazoa</taxon>
        <taxon>Ecdysozoa</taxon>
        <taxon>Arthropoda</taxon>
        <taxon>Chelicerata</taxon>
        <taxon>Arachnida</taxon>
        <taxon>Araneae</taxon>
        <taxon>Araneomorphae</taxon>
        <taxon>Entelegynae</taxon>
        <taxon>Araneoidea</taxon>
        <taxon>Araneidae</taxon>
        <taxon>Araneus</taxon>
    </lineage>
</organism>
<accession>A0A4Y2X9U1</accession>
<dbReference type="Proteomes" id="UP000499080">
    <property type="component" value="Unassembled WGS sequence"/>
</dbReference>
<evidence type="ECO:0000313" key="2">
    <source>
        <dbReference type="Proteomes" id="UP000499080"/>
    </source>
</evidence>
<dbReference type="OrthoDB" id="10484512at2759"/>
<proteinExistence type="predicted"/>
<keyword evidence="2" id="KW-1185">Reference proteome</keyword>
<comment type="caution">
    <text evidence="1">The sequence shown here is derived from an EMBL/GenBank/DDBJ whole genome shotgun (WGS) entry which is preliminary data.</text>
</comment>